<evidence type="ECO:0000313" key="2">
    <source>
        <dbReference type="EMBL" id="KAF0292981.1"/>
    </source>
</evidence>
<feature type="region of interest" description="Disordered" evidence="1">
    <location>
        <begin position="1"/>
        <end position="36"/>
    </location>
</feature>
<feature type="region of interest" description="Disordered" evidence="1">
    <location>
        <begin position="68"/>
        <end position="139"/>
    </location>
</feature>
<comment type="caution">
    <text evidence="2">The sequence shown here is derived from an EMBL/GenBank/DDBJ whole genome shotgun (WGS) entry which is preliminary data.</text>
</comment>
<protein>
    <recommendedName>
        <fullName evidence="4">Polyadenylate-binding protein-interacting protein 2B</fullName>
    </recommendedName>
</protein>
<accession>A0A6A4VUC2</accession>
<dbReference type="PANTHER" id="PTHR13154:SF6">
    <property type="entry name" value="GEO05078P1"/>
    <property type="match status" value="1"/>
</dbReference>
<dbReference type="PANTHER" id="PTHR13154">
    <property type="entry name" value="POLYADENYLATE-BINDING PROTEIN-INTERACTING PROTEIN 2"/>
    <property type="match status" value="1"/>
</dbReference>
<evidence type="ECO:0000256" key="1">
    <source>
        <dbReference type="SAM" id="MobiDB-lite"/>
    </source>
</evidence>
<sequence>MDPAGRGVSNGYYGDDSGGRGGGDSQQQKPKDDFEDYMWMANEEEVEKEMLKQIEDEQIAQKCFSEMLEEEERLTSRPGGFDQSDMWQTGQMGWSTGCLPPMEQPGQQQQQQQQQQPWSTCQPGAQQPADTLARDIGSLSVNDRPKVELNPLAAEFVPGQSFQPASG</sequence>
<dbReference type="GO" id="GO:0045947">
    <property type="term" value="P:negative regulation of translational initiation"/>
    <property type="evidence" value="ECO:0007669"/>
    <property type="project" value="InterPro"/>
</dbReference>
<evidence type="ECO:0000313" key="3">
    <source>
        <dbReference type="Proteomes" id="UP000440578"/>
    </source>
</evidence>
<gene>
    <name evidence="2" type="ORF">FJT64_009098</name>
</gene>
<feature type="compositionally biased region" description="Polar residues" evidence="1">
    <location>
        <begin position="85"/>
        <end position="94"/>
    </location>
</feature>
<proteinExistence type="predicted"/>
<reference evidence="2 3" key="1">
    <citation type="submission" date="2019-07" db="EMBL/GenBank/DDBJ databases">
        <title>Draft genome assembly of a fouling barnacle, Amphibalanus amphitrite (Darwin, 1854): The first reference genome for Thecostraca.</title>
        <authorList>
            <person name="Kim W."/>
        </authorList>
    </citation>
    <scope>NUCLEOTIDE SEQUENCE [LARGE SCALE GENOMIC DNA]</scope>
    <source>
        <strain evidence="2">SNU_AA5</strain>
        <tissue evidence="2">Soma without cirri and trophi</tissue>
    </source>
</reference>
<dbReference type="GO" id="GO:0005737">
    <property type="term" value="C:cytoplasm"/>
    <property type="evidence" value="ECO:0007669"/>
    <property type="project" value="TreeGrafter"/>
</dbReference>
<organism evidence="2 3">
    <name type="scientific">Amphibalanus amphitrite</name>
    <name type="common">Striped barnacle</name>
    <name type="synonym">Balanus amphitrite</name>
    <dbReference type="NCBI Taxonomy" id="1232801"/>
    <lineage>
        <taxon>Eukaryota</taxon>
        <taxon>Metazoa</taxon>
        <taxon>Ecdysozoa</taxon>
        <taxon>Arthropoda</taxon>
        <taxon>Crustacea</taxon>
        <taxon>Multicrustacea</taxon>
        <taxon>Cirripedia</taxon>
        <taxon>Thoracica</taxon>
        <taxon>Thoracicalcarea</taxon>
        <taxon>Balanomorpha</taxon>
        <taxon>Balanoidea</taxon>
        <taxon>Balanidae</taxon>
        <taxon>Amphibalaninae</taxon>
        <taxon>Amphibalanus</taxon>
    </lineage>
</organism>
<evidence type="ECO:0008006" key="4">
    <source>
        <dbReference type="Google" id="ProtNLM"/>
    </source>
</evidence>
<dbReference type="GO" id="GO:0000900">
    <property type="term" value="F:mRNA regulatory element binding translation repressor activity"/>
    <property type="evidence" value="ECO:0007669"/>
    <property type="project" value="InterPro"/>
</dbReference>
<dbReference type="AlphaFoldDB" id="A0A6A4VUC2"/>
<dbReference type="InterPro" id="IPR040396">
    <property type="entry name" value="PAIP2-like"/>
</dbReference>
<dbReference type="OrthoDB" id="5985142at2759"/>
<dbReference type="Proteomes" id="UP000440578">
    <property type="component" value="Unassembled WGS sequence"/>
</dbReference>
<dbReference type="EMBL" id="VIIS01001781">
    <property type="protein sequence ID" value="KAF0292981.1"/>
    <property type="molecule type" value="Genomic_DNA"/>
</dbReference>
<keyword evidence="3" id="KW-1185">Reference proteome</keyword>
<name>A0A6A4VUC2_AMPAM</name>
<feature type="compositionally biased region" description="Polar residues" evidence="1">
    <location>
        <begin position="117"/>
        <end position="129"/>
    </location>
</feature>
<feature type="compositionally biased region" description="Low complexity" evidence="1">
    <location>
        <begin position="107"/>
        <end position="116"/>
    </location>
</feature>